<evidence type="ECO:0000313" key="3">
    <source>
        <dbReference type="EMBL" id="SHL90675.1"/>
    </source>
</evidence>
<evidence type="ECO:0000256" key="2">
    <source>
        <dbReference type="SAM" id="SignalP"/>
    </source>
</evidence>
<dbReference type="EMBL" id="FRCK01000002">
    <property type="protein sequence ID" value="SHL90675.1"/>
    <property type="molecule type" value="Genomic_DNA"/>
</dbReference>
<gene>
    <name evidence="3" type="ORF">SAMN05444389_10289</name>
</gene>
<keyword evidence="1 2" id="KW-0732">Signal</keyword>
<feature type="chain" id="PRO_5012522902" evidence="2">
    <location>
        <begin position="23"/>
        <end position="358"/>
    </location>
</feature>
<dbReference type="SUPFAM" id="SSF53850">
    <property type="entry name" value="Periplasmic binding protein-like II"/>
    <property type="match status" value="1"/>
</dbReference>
<evidence type="ECO:0000256" key="1">
    <source>
        <dbReference type="ARBA" id="ARBA00022729"/>
    </source>
</evidence>
<proteinExistence type="predicted"/>
<feature type="signal peptide" evidence="2">
    <location>
        <begin position="1"/>
        <end position="22"/>
    </location>
</feature>
<dbReference type="Proteomes" id="UP000184444">
    <property type="component" value="Unassembled WGS sequence"/>
</dbReference>
<name>A0A1M7EFW0_9RHOB</name>
<organism evidence="3 4">
    <name type="scientific">Paracoccus solventivorans</name>
    <dbReference type="NCBI Taxonomy" id="53463"/>
    <lineage>
        <taxon>Bacteria</taxon>
        <taxon>Pseudomonadati</taxon>
        <taxon>Pseudomonadota</taxon>
        <taxon>Alphaproteobacteria</taxon>
        <taxon>Rhodobacterales</taxon>
        <taxon>Paracoccaceae</taxon>
        <taxon>Paracoccus</taxon>
    </lineage>
</organism>
<dbReference type="InterPro" id="IPR006059">
    <property type="entry name" value="SBP"/>
</dbReference>
<evidence type="ECO:0000313" key="4">
    <source>
        <dbReference type="Proteomes" id="UP000184444"/>
    </source>
</evidence>
<dbReference type="RefSeq" id="WP_073062394.1">
    <property type="nucleotide sequence ID" value="NZ_FRCK01000002.1"/>
</dbReference>
<sequence length="358" mass="37586">MLKPLILSAVLLPAAVLVPALADDAPLTVVSWGGDFAAMQDAALAQPFAAATGRKLRFVDTDDPAGLVKAQVEAGNVTADVASVGQGAAMRLCAEGDVEPIDPATLPPAPDGTPAAADFMPGTLGECFVPTDIYSTVIAYDASALDPAPQTAADFFDLQRFPGRRGLGRTPQFTLELALIADGVPAGQVYEVLATEAGVERALARLDGIRDQIVWWDAGAQPIQLLADAEVAMAHAYNGRVYKAAELDGLPLAILWDAQLYEVEGWVIPKGAPLAEQAHEFVAFSTAAEAQLRSAAILPYGPPRLSAQAMLADAGTGLAPHLPTAPANMANALFVAPEFWADHETELRERFTAWLGQD</sequence>
<dbReference type="Pfam" id="PF13416">
    <property type="entry name" value="SBP_bac_8"/>
    <property type="match status" value="1"/>
</dbReference>
<dbReference type="PANTHER" id="PTHR30222:SF2">
    <property type="entry name" value="ABC TRANSPORTER SUBSTRATE-BINDING PROTEIN"/>
    <property type="match status" value="1"/>
</dbReference>
<dbReference type="PANTHER" id="PTHR30222">
    <property type="entry name" value="SPERMIDINE/PUTRESCINE-BINDING PERIPLASMIC PROTEIN"/>
    <property type="match status" value="1"/>
</dbReference>
<protein>
    <submittedName>
        <fullName evidence="3">Putative spermidine/putrescine transport system substrate-binding protein</fullName>
    </submittedName>
</protein>
<accession>A0A1M7EFW0</accession>
<dbReference type="STRING" id="53463.SAMN05444389_10289"/>
<dbReference type="Gene3D" id="3.40.190.10">
    <property type="entry name" value="Periplasmic binding protein-like II"/>
    <property type="match status" value="2"/>
</dbReference>
<reference evidence="4" key="1">
    <citation type="submission" date="2016-11" db="EMBL/GenBank/DDBJ databases">
        <authorList>
            <person name="Varghese N."/>
            <person name="Submissions S."/>
        </authorList>
    </citation>
    <scope>NUCLEOTIDE SEQUENCE [LARGE SCALE GENOMIC DNA]</scope>
    <source>
        <strain evidence="4">DSM 6637</strain>
    </source>
</reference>
<dbReference type="AlphaFoldDB" id="A0A1M7EFW0"/>
<dbReference type="OrthoDB" id="9815444at2"/>
<keyword evidence="4" id="KW-1185">Reference proteome</keyword>